<protein>
    <submittedName>
        <fullName evidence="1">Uncharacterized protein</fullName>
    </submittedName>
</protein>
<name>A0A4W5RMG8_9TELE</name>
<dbReference type="GO" id="GO:0050253">
    <property type="term" value="F:retinyl-palmitate esterase activity"/>
    <property type="evidence" value="ECO:0007669"/>
    <property type="project" value="TreeGrafter"/>
</dbReference>
<accession>A0A4W5RMG8</accession>
<dbReference type="GeneTree" id="ENSGT00530000063883"/>
<evidence type="ECO:0000313" key="2">
    <source>
        <dbReference type="Proteomes" id="UP000314982"/>
    </source>
</evidence>
<dbReference type="PANTHER" id="PTHR21325:SF52">
    <property type="entry name" value="PHOSPHOLIPASE B1, MEMBRANE-ASSOCIATED"/>
    <property type="match status" value="1"/>
</dbReference>
<dbReference type="GO" id="GO:0004622">
    <property type="term" value="F:phosphatidylcholine lysophospholipase activity"/>
    <property type="evidence" value="ECO:0007669"/>
    <property type="project" value="TreeGrafter"/>
</dbReference>
<dbReference type="PANTHER" id="PTHR21325">
    <property type="entry name" value="PHOSPHOLIPASE B, PLB1"/>
    <property type="match status" value="1"/>
</dbReference>
<reference evidence="1" key="3">
    <citation type="submission" date="2025-09" db="UniProtKB">
        <authorList>
            <consortium name="Ensembl"/>
        </authorList>
    </citation>
    <scope>IDENTIFICATION</scope>
</reference>
<dbReference type="Ensembl" id="ENSHHUT00000093977.1">
    <property type="protein sequence ID" value="ENSHHUP00000091166.1"/>
    <property type="gene ID" value="ENSHHUG00000052601.1"/>
</dbReference>
<proteinExistence type="predicted"/>
<reference evidence="1" key="2">
    <citation type="submission" date="2025-08" db="UniProtKB">
        <authorList>
            <consortium name="Ensembl"/>
        </authorList>
    </citation>
    <scope>IDENTIFICATION</scope>
</reference>
<evidence type="ECO:0000313" key="1">
    <source>
        <dbReference type="Ensembl" id="ENSHHUP00000091166.1"/>
    </source>
</evidence>
<organism evidence="1 2">
    <name type="scientific">Hucho hucho</name>
    <name type="common">huchen</name>
    <dbReference type="NCBI Taxonomy" id="62062"/>
    <lineage>
        <taxon>Eukaryota</taxon>
        <taxon>Metazoa</taxon>
        <taxon>Chordata</taxon>
        <taxon>Craniata</taxon>
        <taxon>Vertebrata</taxon>
        <taxon>Euteleostomi</taxon>
        <taxon>Actinopterygii</taxon>
        <taxon>Neopterygii</taxon>
        <taxon>Teleostei</taxon>
        <taxon>Protacanthopterygii</taxon>
        <taxon>Salmoniformes</taxon>
        <taxon>Salmonidae</taxon>
        <taxon>Salmoninae</taxon>
        <taxon>Hucho</taxon>
    </lineage>
</organism>
<keyword evidence="2" id="KW-1185">Reference proteome</keyword>
<dbReference type="GO" id="GO:0031526">
    <property type="term" value="C:brush border membrane"/>
    <property type="evidence" value="ECO:0007669"/>
    <property type="project" value="TreeGrafter"/>
</dbReference>
<dbReference type="GO" id="GO:0004623">
    <property type="term" value="F:phospholipase A2 activity"/>
    <property type="evidence" value="ECO:0007669"/>
    <property type="project" value="TreeGrafter"/>
</dbReference>
<dbReference type="InterPro" id="IPR038885">
    <property type="entry name" value="PLB1"/>
</dbReference>
<sequence length="94" mass="9698">THAIAISITLSLTGRQAGNGVGSGSSVNNLLDVTTQYRGLSWSVGGDENLTTVTTLPNILREFNPSLTGFSVGKGKEHTPQAFLNQAVAGGKAK</sequence>
<dbReference type="AlphaFoldDB" id="A0A4W5RMG8"/>
<dbReference type="STRING" id="62062.ENSHHUP00000091166"/>
<dbReference type="Proteomes" id="UP000314982">
    <property type="component" value="Unassembled WGS sequence"/>
</dbReference>
<dbReference type="GO" id="GO:0006644">
    <property type="term" value="P:phospholipid metabolic process"/>
    <property type="evidence" value="ECO:0007669"/>
    <property type="project" value="TreeGrafter"/>
</dbReference>
<reference evidence="2" key="1">
    <citation type="submission" date="2018-06" db="EMBL/GenBank/DDBJ databases">
        <title>Genome assembly of Danube salmon.</title>
        <authorList>
            <person name="Macqueen D.J."/>
            <person name="Gundappa M.K."/>
        </authorList>
    </citation>
    <scope>NUCLEOTIDE SEQUENCE [LARGE SCALE GENOMIC DNA]</scope>
</reference>